<keyword evidence="2" id="KW-0963">Cytoplasm</keyword>
<dbReference type="PANTHER" id="PTHR13932">
    <property type="entry name" value="COPROPORPHYRINIGEN III OXIDASE"/>
    <property type="match status" value="1"/>
</dbReference>
<dbReference type="RefSeq" id="WP_005873257.1">
    <property type="nucleotide sequence ID" value="NZ_ACYG01000032.1"/>
</dbReference>
<comment type="caution">
    <text evidence="4">The sequence shown here is derived from an EMBL/GenBank/DDBJ whole genome shotgun (WGS) entry which is preliminary data.</text>
</comment>
<dbReference type="SMART" id="SM00729">
    <property type="entry name" value="Elp3"/>
    <property type="match status" value="1"/>
</dbReference>
<proteinExistence type="inferred from homology"/>
<dbReference type="AlphaFoldDB" id="C8PLG9"/>
<keyword evidence="2" id="KW-0349">Heme</keyword>
<dbReference type="PROSITE" id="PS51918">
    <property type="entry name" value="RADICAL_SAM"/>
    <property type="match status" value="1"/>
</dbReference>
<keyword evidence="2" id="KW-0408">Iron</keyword>
<reference evidence="4 5" key="1">
    <citation type="submission" date="2009-07" db="EMBL/GenBank/DDBJ databases">
        <authorList>
            <person name="Madupu R."/>
            <person name="Sebastian Y."/>
            <person name="Durkin A.S."/>
            <person name="Torralba M."/>
            <person name="Methe B."/>
            <person name="Sutton G.G."/>
            <person name="Strausberg R.L."/>
            <person name="Nelson K.E."/>
        </authorList>
    </citation>
    <scope>NUCLEOTIDE SEQUENCE [LARGE SCALE GENOMIC DNA]</scope>
    <source>
        <strain evidence="4 5">RM3268</strain>
    </source>
</reference>
<name>C8PLG9_9BACT</name>
<organism evidence="4 5">
    <name type="scientific">Campylobacter gracilis RM3268</name>
    <dbReference type="NCBI Taxonomy" id="553220"/>
    <lineage>
        <taxon>Bacteria</taxon>
        <taxon>Pseudomonadati</taxon>
        <taxon>Campylobacterota</taxon>
        <taxon>Epsilonproteobacteria</taxon>
        <taxon>Campylobacterales</taxon>
        <taxon>Campylobacteraceae</taxon>
        <taxon>Campylobacter</taxon>
    </lineage>
</organism>
<dbReference type="GO" id="GO:0006779">
    <property type="term" value="P:porphyrin-containing compound biosynthetic process"/>
    <property type="evidence" value="ECO:0007669"/>
    <property type="project" value="InterPro"/>
</dbReference>
<dbReference type="Pfam" id="PF04055">
    <property type="entry name" value="Radical_SAM"/>
    <property type="match status" value="1"/>
</dbReference>
<dbReference type="SFLD" id="SFLDF00562">
    <property type="entry name" value="HemN-like__clustered_with_heat"/>
    <property type="match status" value="1"/>
</dbReference>
<dbReference type="SFLD" id="SFLDS00029">
    <property type="entry name" value="Radical_SAM"/>
    <property type="match status" value="1"/>
</dbReference>
<dbReference type="eggNOG" id="COG0635">
    <property type="taxonomic scope" value="Bacteria"/>
</dbReference>
<dbReference type="NCBIfam" id="TIGR00539">
    <property type="entry name" value="hemN_rel"/>
    <property type="match status" value="1"/>
</dbReference>
<sequence>MHIYIHVPFCTSKCPYCAFGSFSDKFSLAKSYFRALKLEVRDFLAKNPHAQISTLFIGGGTPSAVDAGLYDEIFALLAPHFTAKAEISSEANPNSASPAWLRAMCELGVNRISFGAQSFNDAKLKFLGRAHSAAQIFLAVQNAKAAGFDNINLDLIYASKFDDKRNLKFEMDALARCEVPHLSAYALSLEENTPFFGRESFKRESVALAKFLFALAADSGFRQYEISNFAARGLRCKHNLAYWRGEDYVGFGAFAVGTSAQMRLSSPKNLQDYIADPLQKQREALSAQDKKLERIFLGLRCVLGFEAQILDAAELSNAQLLVREKKLKFAEGKFYNLNFLLADEIALFITQESRHGR</sequence>
<dbReference type="SFLD" id="SFLDG01065">
    <property type="entry name" value="anaerobic_coproporphyrinogen-I"/>
    <property type="match status" value="1"/>
</dbReference>
<accession>C8PLG9</accession>
<dbReference type="Proteomes" id="UP000005709">
    <property type="component" value="Unassembled WGS sequence"/>
</dbReference>
<keyword evidence="2" id="KW-0004">4Fe-4S</keyword>
<keyword evidence="4" id="KW-0560">Oxidoreductase</keyword>
<dbReference type="SUPFAM" id="SSF102114">
    <property type="entry name" value="Radical SAM enzymes"/>
    <property type="match status" value="1"/>
</dbReference>
<dbReference type="OrthoDB" id="9808022at2"/>
<feature type="domain" description="Radical SAM core" evidence="3">
    <location>
        <begin position="1"/>
        <end position="222"/>
    </location>
</feature>
<keyword evidence="2" id="KW-0411">Iron-sulfur</keyword>
<dbReference type="GO" id="GO:0046872">
    <property type="term" value="F:metal ion binding"/>
    <property type="evidence" value="ECO:0007669"/>
    <property type="project" value="UniProtKB-UniRule"/>
</dbReference>
<comment type="similarity">
    <text evidence="1">Belongs to the anaerobic coproporphyrinogen-III oxidase family. HemW subfamily.</text>
</comment>
<dbReference type="PANTHER" id="PTHR13932:SF5">
    <property type="entry name" value="RADICAL S-ADENOSYL METHIONINE DOMAIN-CONTAINING PROTEIN 1, MITOCHONDRIAL"/>
    <property type="match status" value="1"/>
</dbReference>
<keyword evidence="2" id="KW-0479">Metal-binding</keyword>
<dbReference type="Gene3D" id="3.80.30.20">
    <property type="entry name" value="tm_1862 like domain"/>
    <property type="match status" value="1"/>
</dbReference>
<dbReference type="InterPro" id="IPR006638">
    <property type="entry name" value="Elp3/MiaA/NifB-like_rSAM"/>
</dbReference>
<evidence type="ECO:0000256" key="2">
    <source>
        <dbReference type="RuleBase" id="RU364116"/>
    </source>
</evidence>
<keyword evidence="5" id="KW-1185">Reference proteome</keyword>
<dbReference type="STRING" id="824.CGRAC_1456"/>
<dbReference type="InterPro" id="IPR007197">
    <property type="entry name" value="rSAM"/>
</dbReference>
<dbReference type="GO" id="GO:0005737">
    <property type="term" value="C:cytoplasm"/>
    <property type="evidence" value="ECO:0007669"/>
    <property type="project" value="UniProtKB-SubCell"/>
</dbReference>
<evidence type="ECO:0000256" key="1">
    <source>
        <dbReference type="ARBA" id="ARBA00006100"/>
    </source>
</evidence>
<dbReference type="InterPro" id="IPR004559">
    <property type="entry name" value="HemW-like"/>
</dbReference>
<dbReference type="GO" id="GO:0004109">
    <property type="term" value="F:coproporphyrinogen oxidase activity"/>
    <property type="evidence" value="ECO:0007669"/>
    <property type="project" value="InterPro"/>
</dbReference>
<protein>
    <recommendedName>
        <fullName evidence="2">Heme chaperone HemW</fullName>
    </recommendedName>
</protein>
<dbReference type="CDD" id="cd01335">
    <property type="entry name" value="Radical_SAM"/>
    <property type="match status" value="1"/>
</dbReference>
<gene>
    <name evidence="4" type="ORF">CAMGR0001_1978</name>
</gene>
<keyword evidence="2" id="KW-0949">S-adenosyl-L-methionine</keyword>
<evidence type="ECO:0000313" key="4">
    <source>
        <dbReference type="EMBL" id="EEV16281.1"/>
    </source>
</evidence>
<keyword evidence="2" id="KW-0143">Chaperone</keyword>
<comment type="subcellular location">
    <subcellularLocation>
        <location evidence="2">Cytoplasm</location>
    </subcellularLocation>
</comment>
<evidence type="ECO:0000313" key="5">
    <source>
        <dbReference type="Proteomes" id="UP000005709"/>
    </source>
</evidence>
<evidence type="ECO:0000259" key="3">
    <source>
        <dbReference type="PROSITE" id="PS51918"/>
    </source>
</evidence>
<dbReference type="InterPro" id="IPR034505">
    <property type="entry name" value="Coproporphyrinogen-III_oxidase"/>
</dbReference>
<dbReference type="GO" id="GO:0051539">
    <property type="term" value="F:4 iron, 4 sulfur cluster binding"/>
    <property type="evidence" value="ECO:0007669"/>
    <property type="project" value="UniProtKB-UniRule"/>
</dbReference>
<comment type="function">
    <text evidence="2">Probably acts as a heme chaperone, transferring heme to an unknown acceptor. Binds one molecule of heme per monomer, possibly covalently. Binds 1 [4Fe-4S] cluster. The cluster is coordinated with 3 cysteines and an exchangeable S-adenosyl-L-methionine.</text>
</comment>
<dbReference type="EMBL" id="ACYG01000032">
    <property type="protein sequence ID" value="EEV16281.1"/>
    <property type="molecule type" value="Genomic_DNA"/>
</dbReference>
<dbReference type="InterPro" id="IPR058240">
    <property type="entry name" value="rSAM_sf"/>
</dbReference>
<dbReference type="InterPro" id="IPR023404">
    <property type="entry name" value="rSAM_horseshoe"/>
</dbReference>